<keyword evidence="1" id="KW-0479">Metal-binding</keyword>
<dbReference type="Pfam" id="PF00067">
    <property type="entry name" value="p450"/>
    <property type="match status" value="1"/>
</dbReference>
<dbReference type="EMBL" id="CP041614">
    <property type="protein sequence ID" value="QDO82848.1"/>
    <property type="molecule type" value="Genomic_DNA"/>
</dbReference>
<keyword evidence="3" id="KW-1185">Reference proteome</keyword>
<dbReference type="PRINTS" id="PR00385">
    <property type="entry name" value="P450"/>
</dbReference>
<dbReference type="PANTHER" id="PTHR24301">
    <property type="entry name" value="THROMBOXANE-A SYNTHASE"/>
    <property type="match status" value="1"/>
</dbReference>
<keyword evidence="1" id="KW-0560">Oxidoreductase</keyword>
<evidence type="ECO:0000313" key="3">
    <source>
        <dbReference type="Proteomes" id="UP000315947"/>
    </source>
</evidence>
<gene>
    <name evidence="2" type="ORF">FM037_05910</name>
</gene>
<keyword evidence="1" id="KW-0408">Iron</keyword>
<protein>
    <submittedName>
        <fullName evidence="2">Cytochrome P450</fullName>
    </submittedName>
</protein>
<dbReference type="PANTHER" id="PTHR24301:SF2">
    <property type="entry name" value="THROMBOXANE-A SYNTHASE"/>
    <property type="match status" value="1"/>
</dbReference>
<name>A0ABX5WV99_9GAMM</name>
<dbReference type="PRINTS" id="PR00463">
    <property type="entry name" value="EP450I"/>
</dbReference>
<reference evidence="2 3" key="1">
    <citation type="submission" date="2019-07" db="EMBL/GenBank/DDBJ databases">
        <title>Shewanella sp. YLB-06 whole genomic sequence.</title>
        <authorList>
            <person name="Yu L."/>
        </authorList>
    </citation>
    <scope>NUCLEOTIDE SEQUENCE [LARGE SCALE GENOMIC DNA]</scope>
    <source>
        <strain evidence="2 3">YLB-06</strain>
    </source>
</reference>
<dbReference type="RefSeq" id="WP_144045233.1">
    <property type="nucleotide sequence ID" value="NZ_CP041614.1"/>
</dbReference>
<accession>A0ABX5WV99</accession>
<keyword evidence="1" id="KW-0349">Heme</keyword>
<dbReference type="Proteomes" id="UP000315947">
    <property type="component" value="Chromosome"/>
</dbReference>
<dbReference type="InterPro" id="IPR002401">
    <property type="entry name" value="Cyt_P450_E_grp-I"/>
</dbReference>
<dbReference type="InterPro" id="IPR017972">
    <property type="entry name" value="Cyt_P450_CS"/>
</dbReference>
<evidence type="ECO:0000256" key="1">
    <source>
        <dbReference type="RuleBase" id="RU000461"/>
    </source>
</evidence>
<sequence length="467" mass="52799">MKSLSQLSGPPATSILGHVSALKQTDIHLQMLKWIEQYGDIFRIRLGIKPVMIVAEPKLIKTLLRSRPEQFRRIKSIETVFEEAGLNGIFSAEGEKWKTHRKLTEPSFQPGHLKHFFPLLQVITKRLEKRFEYLAVSGQEFDLLDEFKRYAVDVTTWLAFGEDFNSLENSSSRLEACLKTVFPTMNKRITSPVPIWRLFPSRADKAFDASLKEVKTLVKGFISNQKEKMADNPELAKKPENMLQVMLTVQQEDTSLSDDDIIANAVTFLLAGEDTTANTLTWMAFLLSNDGEAEERLNRELLESNVSGILGWPLPRLSFLNAITYEAMRLKPVTPLLYLEPIQDTQVGGYSVSKGTPIFLILHANGFNPDLFSDPNSFNPNRWLDKDQASFSSLQPFGGGARLCPGRMLAMMEIKLAFSTLFRNFSLQPMQASSEVTEQFALTMSPHGFRCKIHKRIKLESMGTAVN</sequence>
<dbReference type="Gene3D" id="1.10.630.10">
    <property type="entry name" value="Cytochrome P450"/>
    <property type="match status" value="1"/>
</dbReference>
<proteinExistence type="inferred from homology"/>
<keyword evidence="1" id="KW-0503">Monooxygenase</keyword>
<organism evidence="2 3">
    <name type="scientific">Shewanella psychropiezotolerans</name>
    <dbReference type="NCBI Taxonomy" id="2593655"/>
    <lineage>
        <taxon>Bacteria</taxon>
        <taxon>Pseudomonadati</taxon>
        <taxon>Pseudomonadota</taxon>
        <taxon>Gammaproteobacteria</taxon>
        <taxon>Alteromonadales</taxon>
        <taxon>Shewanellaceae</taxon>
        <taxon>Shewanella</taxon>
    </lineage>
</organism>
<dbReference type="InterPro" id="IPR001128">
    <property type="entry name" value="Cyt_P450"/>
</dbReference>
<comment type="similarity">
    <text evidence="1">Belongs to the cytochrome P450 family.</text>
</comment>
<dbReference type="InterPro" id="IPR036396">
    <property type="entry name" value="Cyt_P450_sf"/>
</dbReference>
<dbReference type="PROSITE" id="PS00086">
    <property type="entry name" value="CYTOCHROME_P450"/>
    <property type="match status" value="1"/>
</dbReference>
<dbReference type="SUPFAM" id="SSF48264">
    <property type="entry name" value="Cytochrome P450"/>
    <property type="match status" value="1"/>
</dbReference>
<evidence type="ECO:0000313" key="2">
    <source>
        <dbReference type="EMBL" id="QDO82848.1"/>
    </source>
</evidence>
<dbReference type="CDD" id="cd11083">
    <property type="entry name" value="CYP_unk"/>
    <property type="match status" value="1"/>
</dbReference>